<dbReference type="Proteomes" id="UP000005139">
    <property type="component" value="Unassembled WGS sequence"/>
</dbReference>
<dbReference type="CDD" id="cd00085">
    <property type="entry name" value="HNHc"/>
    <property type="match status" value="1"/>
</dbReference>
<dbReference type="Gene3D" id="1.10.30.50">
    <property type="match status" value="1"/>
</dbReference>
<evidence type="ECO:0000313" key="4">
    <source>
        <dbReference type="Proteomes" id="UP000005139"/>
    </source>
</evidence>
<feature type="coiled-coil region" evidence="1">
    <location>
        <begin position="146"/>
        <end position="173"/>
    </location>
</feature>
<reference evidence="3 4" key="2">
    <citation type="submission" date="2007-01" db="EMBL/GenBank/DDBJ databases">
        <title>Sequencing of the draft genome and assembly of Thermosinus carboxydivorans Nor1.</title>
        <authorList>
            <consortium name="US DOE Joint Genome Institute (JGI-PGF)"/>
            <person name="Copeland A."/>
            <person name="Lucas S."/>
            <person name="Lapidus A."/>
            <person name="Barry K."/>
            <person name="Glavina del Rio T."/>
            <person name="Dalin E."/>
            <person name="Tice H."/>
            <person name="Bruce D."/>
            <person name="Pitluck S."/>
            <person name="Richardson P."/>
        </authorList>
    </citation>
    <scope>NUCLEOTIDE SEQUENCE [LARGE SCALE GENOMIC DNA]</scope>
    <source>
        <strain evidence="3 4">Nor1</strain>
    </source>
</reference>
<dbReference type="EMBL" id="AAWL01000014">
    <property type="protein sequence ID" value="EAX47151.1"/>
    <property type="molecule type" value="Genomic_DNA"/>
</dbReference>
<dbReference type="SMART" id="SM00507">
    <property type="entry name" value="HNHc"/>
    <property type="match status" value="1"/>
</dbReference>
<dbReference type="GO" id="GO:0008270">
    <property type="term" value="F:zinc ion binding"/>
    <property type="evidence" value="ECO:0007669"/>
    <property type="project" value="InterPro"/>
</dbReference>
<proteinExistence type="predicted"/>
<dbReference type="GO" id="GO:0003676">
    <property type="term" value="F:nucleic acid binding"/>
    <property type="evidence" value="ECO:0007669"/>
    <property type="project" value="InterPro"/>
</dbReference>
<organism evidence="3 4">
    <name type="scientific">Thermosinus carboxydivorans Nor1</name>
    <dbReference type="NCBI Taxonomy" id="401526"/>
    <lineage>
        <taxon>Bacteria</taxon>
        <taxon>Bacillati</taxon>
        <taxon>Bacillota</taxon>
        <taxon>Negativicutes</taxon>
        <taxon>Selenomonadales</taxon>
        <taxon>Sporomusaceae</taxon>
        <taxon>Thermosinus</taxon>
    </lineage>
</organism>
<evidence type="ECO:0000313" key="3">
    <source>
        <dbReference type="EMBL" id="EAX47151.1"/>
    </source>
</evidence>
<reference evidence="3 4" key="1">
    <citation type="submission" date="2007-01" db="EMBL/GenBank/DDBJ databases">
        <title>Annotation of the draft genome assembly of Thermosinus carboxydivorans Nor1.</title>
        <authorList>
            <consortium name="US DOE Joint Genome Institute (JGI-ORNL)"/>
            <person name="Larimer F."/>
            <person name="Land M."/>
            <person name="Hauser L."/>
        </authorList>
    </citation>
    <scope>NUCLEOTIDE SEQUENCE [LARGE SCALE GENOMIC DNA]</scope>
    <source>
        <strain evidence="3 4">Nor1</strain>
    </source>
</reference>
<evidence type="ECO:0000256" key="1">
    <source>
        <dbReference type="SAM" id="Coils"/>
    </source>
</evidence>
<name>A1HS87_9FIRM</name>
<keyword evidence="3" id="KW-0540">Nuclease</keyword>
<dbReference type="AlphaFoldDB" id="A1HS87"/>
<dbReference type="eggNOG" id="COG1403">
    <property type="taxonomic scope" value="Bacteria"/>
</dbReference>
<dbReference type="Pfam" id="PF26348">
    <property type="entry name" value="SRA_ScoMcrA"/>
    <property type="match status" value="1"/>
</dbReference>
<dbReference type="InterPro" id="IPR058712">
    <property type="entry name" value="SRA_ScoMcrA"/>
</dbReference>
<keyword evidence="4" id="KW-1185">Reference proteome</keyword>
<comment type="caution">
    <text evidence="3">The sequence shown here is derived from an EMBL/GenBank/DDBJ whole genome shotgun (WGS) entry which is preliminary data.</text>
</comment>
<evidence type="ECO:0000259" key="2">
    <source>
        <dbReference type="SMART" id="SM00507"/>
    </source>
</evidence>
<dbReference type="InterPro" id="IPR002711">
    <property type="entry name" value="HNH"/>
</dbReference>
<accession>A1HS87</accession>
<dbReference type="InterPro" id="IPR003615">
    <property type="entry name" value="HNH_nuc"/>
</dbReference>
<keyword evidence="3" id="KW-0255">Endonuclease</keyword>
<feature type="domain" description="HNH nuclease" evidence="2">
    <location>
        <begin position="195"/>
        <end position="254"/>
    </location>
</feature>
<dbReference type="GO" id="GO:0004519">
    <property type="term" value="F:endonuclease activity"/>
    <property type="evidence" value="ECO:0007669"/>
    <property type="project" value="UniProtKB-KW"/>
</dbReference>
<dbReference type="RefSeq" id="WP_007289891.1">
    <property type="nucleotide sequence ID" value="NZ_AAWL01000014.1"/>
</dbReference>
<keyword evidence="1" id="KW-0175">Coiled coil</keyword>
<protein>
    <submittedName>
        <fullName evidence="3">HNH endonuclease</fullName>
    </submittedName>
</protein>
<sequence>MSFDPGLKIGEVITHDRLLDIFKCGNMGGMRRSQKTNTLVIISDHTKGLYEDKWVGDVLHYTGMGKNGDQSLNFAQNRTLAESNENGVDVHLFEVFKEKEYVYMGQVKLVEKPYQEVQKGEDGVPRKVWIFPVKVIQESAAIAVDSSLIQTKYEEKEKQAKRLDNETLAKRAKESQSEKTSVRNAVTTIYERNAYVSEYAKRRANGICQLCEREAPFKNKDGEPYLETHHIEWLSRGGTDTLDNTVALCPNCHRKMHSLDLEEDRSKLKKVAIIV</sequence>
<keyword evidence="3" id="KW-0378">Hydrolase</keyword>
<gene>
    <name evidence="3" type="ORF">TcarDRAFT_0659</name>
</gene>
<dbReference type="Pfam" id="PF01844">
    <property type="entry name" value="HNH"/>
    <property type="match status" value="1"/>
</dbReference>